<evidence type="ECO:0008006" key="4">
    <source>
        <dbReference type="Google" id="ProtNLM"/>
    </source>
</evidence>
<dbReference type="RefSeq" id="WP_129614225.1">
    <property type="nucleotide sequence ID" value="NZ_LR215050.1"/>
</dbReference>
<protein>
    <recommendedName>
        <fullName evidence="4">DUF304 domain-containing protein</fullName>
    </recommendedName>
</protein>
<organism evidence="2 3">
    <name type="scientific">Acholeplasma hippikon</name>
    <dbReference type="NCBI Taxonomy" id="264636"/>
    <lineage>
        <taxon>Bacteria</taxon>
        <taxon>Bacillati</taxon>
        <taxon>Mycoplasmatota</taxon>
        <taxon>Mollicutes</taxon>
        <taxon>Acholeplasmatales</taxon>
        <taxon>Acholeplasmataceae</taxon>
        <taxon>Acholeplasma</taxon>
    </lineage>
</organism>
<accession>A0A449BHZ6</accession>
<proteinExistence type="predicted"/>
<evidence type="ECO:0000256" key="1">
    <source>
        <dbReference type="SAM" id="Phobius"/>
    </source>
</evidence>
<feature type="transmembrane region" description="Helical" evidence="1">
    <location>
        <begin position="16"/>
        <end position="37"/>
    </location>
</feature>
<keyword evidence="1" id="KW-1133">Transmembrane helix</keyword>
<keyword evidence="1" id="KW-0472">Membrane</keyword>
<keyword evidence="1" id="KW-0812">Transmembrane</keyword>
<evidence type="ECO:0000313" key="2">
    <source>
        <dbReference type="EMBL" id="VEU82074.1"/>
    </source>
</evidence>
<dbReference type="Proteomes" id="UP000290909">
    <property type="component" value="Chromosome"/>
</dbReference>
<evidence type="ECO:0000313" key="3">
    <source>
        <dbReference type="Proteomes" id="UP000290909"/>
    </source>
</evidence>
<feature type="transmembrane region" description="Helical" evidence="1">
    <location>
        <begin position="49"/>
        <end position="70"/>
    </location>
</feature>
<name>A0A449BHZ6_9MOLU</name>
<gene>
    <name evidence="2" type="ORF">NCTC10172_00080</name>
</gene>
<keyword evidence="3" id="KW-1185">Reference proteome</keyword>
<reference evidence="2 3" key="1">
    <citation type="submission" date="2019-01" db="EMBL/GenBank/DDBJ databases">
        <authorList>
            <consortium name="Pathogen Informatics"/>
        </authorList>
    </citation>
    <scope>NUCLEOTIDE SEQUENCE [LARGE SCALE GENOMIC DNA]</scope>
    <source>
        <strain evidence="2 3">NCTC10172</strain>
    </source>
</reference>
<sequence>MKEKILKSNKYQHYKMNLFVLTSVYFLLFVIFNAYLLIGIDTIDNPASIFLMINLVVLVPFLPVILYFCYKTVSIKKNINNYKVYQGVIKNIYSGNFSRIQSRDLSVKVEERLELLETKVFSGPLFDEVAKNVKVEILFDEKRQDAIITKVLE</sequence>
<dbReference type="EMBL" id="LR215050">
    <property type="protein sequence ID" value="VEU82074.1"/>
    <property type="molecule type" value="Genomic_DNA"/>
</dbReference>
<dbReference type="KEGG" id="ahk:NCTC10172_00080"/>
<dbReference type="AlphaFoldDB" id="A0A449BHZ6"/>